<feature type="compositionally biased region" description="Basic and acidic residues" evidence="1">
    <location>
        <begin position="632"/>
        <end position="645"/>
    </location>
</feature>
<evidence type="ECO:0000256" key="1">
    <source>
        <dbReference type="SAM" id="MobiDB-lite"/>
    </source>
</evidence>
<accession>A0A5M9JKR9</accession>
<evidence type="ECO:0008006" key="4">
    <source>
        <dbReference type="Google" id="ProtNLM"/>
    </source>
</evidence>
<feature type="region of interest" description="Disordered" evidence="1">
    <location>
        <begin position="350"/>
        <end position="445"/>
    </location>
</feature>
<evidence type="ECO:0000313" key="2">
    <source>
        <dbReference type="EMBL" id="KAA8570074.1"/>
    </source>
</evidence>
<feature type="region of interest" description="Disordered" evidence="1">
    <location>
        <begin position="544"/>
        <end position="724"/>
    </location>
</feature>
<organism evidence="2 3">
    <name type="scientific">Monilinia fructicola</name>
    <name type="common">Brown rot fungus</name>
    <name type="synonym">Ciboria fructicola</name>
    <dbReference type="NCBI Taxonomy" id="38448"/>
    <lineage>
        <taxon>Eukaryota</taxon>
        <taxon>Fungi</taxon>
        <taxon>Dikarya</taxon>
        <taxon>Ascomycota</taxon>
        <taxon>Pezizomycotina</taxon>
        <taxon>Leotiomycetes</taxon>
        <taxon>Helotiales</taxon>
        <taxon>Sclerotiniaceae</taxon>
        <taxon>Monilinia</taxon>
    </lineage>
</organism>
<dbReference type="EMBL" id="VICG01000007">
    <property type="protein sequence ID" value="KAA8570074.1"/>
    <property type="molecule type" value="Genomic_DNA"/>
</dbReference>
<feature type="compositionally biased region" description="Low complexity" evidence="1">
    <location>
        <begin position="207"/>
        <end position="222"/>
    </location>
</feature>
<dbReference type="Proteomes" id="UP000322873">
    <property type="component" value="Unassembled WGS sequence"/>
</dbReference>
<dbReference type="AlphaFoldDB" id="A0A5M9JKR9"/>
<feature type="compositionally biased region" description="Polar residues" evidence="1">
    <location>
        <begin position="350"/>
        <end position="361"/>
    </location>
</feature>
<evidence type="ECO:0000313" key="3">
    <source>
        <dbReference type="Proteomes" id="UP000322873"/>
    </source>
</evidence>
<feature type="compositionally biased region" description="Low complexity" evidence="1">
    <location>
        <begin position="693"/>
        <end position="704"/>
    </location>
</feature>
<feature type="compositionally biased region" description="Polar residues" evidence="1">
    <location>
        <begin position="1084"/>
        <end position="1094"/>
    </location>
</feature>
<sequence length="1242" mass="138299">MKTIVLDTIIMSLMRSWIAQHIELSLAEALVWLKSTHVGDKNVYEPDNRFSYDQKKLTIKLDKPGLIQLIGSSKVQNSAHFLTVSDGTTEIAAIFEQDFLKIRGTIDSTLVKIKNVLNLQECNTDFHSAVQPGPQTSSPLAHSAKFATQISNRNPEPRKEKKAISDVRATDLLRILEQDQRPAVQITSTSHPPSKPGQRLESAHITSAAQLSSSKSSSAATSLEGDNEVGNKKDVDPPHFLFRGSIDEQEDGRDGVLGNRRSSARNMRSNAVGSVAANRQQARQFEEIYPFQENLTSIPRSYQHVPKDQADNLSRADSWVPSSENHDLNPSKFLEAQLEFHDKRLAAQTSAPRKNLAQNTEGPALHQDQEVTKTEHDEDFDGSHHGNDIPRDSHEHTEGADDAHSQIAHNDDEDHQSEGGSSDRSQVSWSSSPTPEPNFKPKHMIGVNDTFDQTLDQDQLMPQLISLIDNEVGVPSPNSSKRPTPEPILKRTVGSSPSAEATQSVRISTVEIRVPMASTGNTPSSLSDDEELELDVPHVLADEINSENPPANEDLRVSQPSLPATTRHKPVVQVEETPSQRKRPHKFLSSDIFIPGTYSNSRKKTTKDNLHTTSPGVFSLPRPPKLPSKTAEAFDKTLQSKHDPDNSGPHNPPDQLISSRSNDNIIHQSTSKAHSYSPLQVPGLDGTTSDVPSSTNRSSSADSSPLFQDPPEQGYNRACSAKRRRITDPRALGFSQVEPPYRDSHELARDIRRKVLRSQTPRQDSQMAKNSTANDFPHAVISENTSIFHNSRSPDQITSPRITSKNFDIKQQPTSLFEKYCATYPRYNGSKKQFIQALVYLEWLGTPTRQPNKSLWDDFVRFYAHEYSDHVQTSAIKMTGMQFYSRIITPESVKAALSPESPDHDMINDMREKYRGAARPASQQSTAAWSDQSKLIMQAPGERLNIVDTDDTLLSNDLQELEKLTPRKSLETAGPSPSLSSKYLTPTKQKERRTPPSLKGPPEWRSNSSKILETIAAPTRVSEEPEIVGPQRRFFETPSQPLLPSRTGSHHSLSSSQKLASLPNSPEMADDPLSIQTKAADLATPTQKEATQPIMSEHKSPRERRPSRTSSKPSVEKSISPPLLRERALTDSNKSEKVANWLEYQEQPMRVEKSKKSPSAAPMFKGKWEFGKYLAQKRRESSNRRPRLTPRTSFSLKPRSSSNTIGHCSIPFSTLVSNSLDRSITLLIRLSLHDIQPPEPPP</sequence>
<feature type="region of interest" description="Disordered" evidence="1">
    <location>
        <begin position="178"/>
        <end position="279"/>
    </location>
</feature>
<feature type="region of interest" description="Disordered" evidence="1">
    <location>
        <begin position="964"/>
        <end position="1131"/>
    </location>
</feature>
<feature type="region of interest" description="Disordered" evidence="1">
    <location>
        <begin position="1177"/>
        <end position="1200"/>
    </location>
</feature>
<feature type="region of interest" description="Disordered" evidence="1">
    <location>
        <begin position="471"/>
        <end position="503"/>
    </location>
</feature>
<feature type="compositionally biased region" description="Low complexity" evidence="1">
    <location>
        <begin position="422"/>
        <end position="432"/>
    </location>
</feature>
<protein>
    <recommendedName>
        <fullName evidence="4">Telomere replication protein EST3</fullName>
    </recommendedName>
</protein>
<feature type="compositionally biased region" description="Basic and acidic residues" evidence="1">
    <location>
        <begin position="367"/>
        <end position="412"/>
    </location>
</feature>
<keyword evidence="3" id="KW-1185">Reference proteome</keyword>
<feature type="compositionally biased region" description="Polar residues" evidence="1">
    <location>
        <begin position="656"/>
        <end position="678"/>
    </location>
</feature>
<comment type="caution">
    <text evidence="2">The sequence shown here is derived from an EMBL/GenBank/DDBJ whole genome shotgun (WGS) entry which is preliminary data.</text>
</comment>
<feature type="region of interest" description="Disordered" evidence="1">
    <location>
        <begin position="309"/>
        <end position="328"/>
    </location>
</feature>
<feature type="compositionally biased region" description="Polar residues" evidence="1">
    <location>
        <begin position="1190"/>
        <end position="1200"/>
    </location>
</feature>
<reference evidence="2 3" key="1">
    <citation type="submission" date="2019-06" db="EMBL/GenBank/DDBJ databases">
        <title>Genome Sequence of the Brown Rot Fungal Pathogen Monilinia fructicola.</title>
        <authorList>
            <person name="De Miccolis Angelini R.M."/>
            <person name="Landi L."/>
            <person name="Abate D."/>
            <person name="Pollastro S."/>
            <person name="Romanazzi G."/>
            <person name="Faretra F."/>
        </authorList>
    </citation>
    <scope>NUCLEOTIDE SEQUENCE [LARGE SCALE GENOMIC DNA]</scope>
    <source>
        <strain evidence="2 3">Mfrc123</strain>
    </source>
</reference>
<gene>
    <name evidence="2" type="ORF">EYC84_002408</name>
</gene>
<feature type="compositionally biased region" description="Low complexity" evidence="1">
    <location>
        <begin position="259"/>
        <end position="271"/>
    </location>
</feature>
<feature type="compositionally biased region" description="Basic and acidic residues" evidence="1">
    <location>
        <begin position="1096"/>
        <end position="1106"/>
    </location>
</feature>
<proteinExistence type="predicted"/>
<dbReference type="VEuPathDB" id="FungiDB:MFRU_005g02220"/>
<feature type="compositionally biased region" description="Polar residues" evidence="1">
    <location>
        <begin position="975"/>
        <end position="987"/>
    </location>
</feature>
<feature type="compositionally biased region" description="Polar residues" evidence="1">
    <location>
        <begin position="493"/>
        <end position="503"/>
    </location>
</feature>
<feature type="compositionally biased region" description="Low complexity" evidence="1">
    <location>
        <begin position="1050"/>
        <end position="1062"/>
    </location>
</feature>
<name>A0A5M9JKR9_MONFR</name>